<keyword evidence="3" id="KW-1003">Cell membrane</keyword>
<comment type="similarity">
    <text evidence="2">Belongs to the UPF0410 family.</text>
</comment>
<feature type="transmembrane region" description="Helical" evidence="7">
    <location>
        <begin position="27"/>
        <end position="47"/>
    </location>
</feature>
<evidence type="ECO:0000313" key="9">
    <source>
        <dbReference type="Proteomes" id="UP001302719"/>
    </source>
</evidence>
<dbReference type="EMBL" id="CP116967">
    <property type="protein sequence ID" value="WNM56391.1"/>
    <property type="molecule type" value="Genomic_DNA"/>
</dbReference>
<evidence type="ECO:0000256" key="6">
    <source>
        <dbReference type="ARBA" id="ARBA00023136"/>
    </source>
</evidence>
<gene>
    <name evidence="8" type="ORF">PP769_10380</name>
</gene>
<evidence type="ECO:0000256" key="3">
    <source>
        <dbReference type="ARBA" id="ARBA00022475"/>
    </source>
</evidence>
<evidence type="ECO:0000256" key="1">
    <source>
        <dbReference type="ARBA" id="ARBA00004651"/>
    </source>
</evidence>
<proteinExistence type="inferred from homology"/>
<dbReference type="SUPFAM" id="SSF81345">
    <property type="entry name" value="ABC transporter involved in vitamin B12 uptake, BtuC"/>
    <property type="match status" value="1"/>
</dbReference>
<keyword evidence="9" id="KW-1185">Reference proteome</keyword>
<reference evidence="8 9" key="1">
    <citation type="submission" date="2023-01" db="EMBL/GenBank/DDBJ databases">
        <title>Cultivation and genomic characterization of new, ubiquitous marine nitrite-oxidizing bacteria from the Nitrospirales.</title>
        <authorList>
            <person name="Mueller A.J."/>
            <person name="Daebeler A."/>
            <person name="Herbold C.W."/>
            <person name="Kirkegaard R.H."/>
            <person name="Daims H."/>
        </authorList>
    </citation>
    <scope>NUCLEOTIDE SEQUENCE [LARGE SCALE GENOMIC DNA]</scope>
    <source>
        <strain evidence="8 9">VA</strain>
    </source>
</reference>
<dbReference type="RefSeq" id="WP_312639979.1">
    <property type="nucleotide sequence ID" value="NZ_CP116967.1"/>
</dbReference>
<organism evidence="8 9">
    <name type="scientific">Candidatus Nitrospira allomarina</name>
    <dbReference type="NCBI Taxonomy" id="3020900"/>
    <lineage>
        <taxon>Bacteria</taxon>
        <taxon>Pseudomonadati</taxon>
        <taxon>Nitrospirota</taxon>
        <taxon>Nitrospiria</taxon>
        <taxon>Nitrospirales</taxon>
        <taxon>Nitrospiraceae</taxon>
        <taxon>Nitrospira</taxon>
    </lineage>
</organism>
<dbReference type="GO" id="GO:0005886">
    <property type="term" value="C:plasma membrane"/>
    <property type="evidence" value="ECO:0007669"/>
    <property type="project" value="UniProtKB-SubCell"/>
</dbReference>
<evidence type="ECO:0000256" key="4">
    <source>
        <dbReference type="ARBA" id="ARBA00022692"/>
    </source>
</evidence>
<dbReference type="InterPro" id="IPR007341">
    <property type="entry name" value="Transgly_assoc"/>
</dbReference>
<dbReference type="AlphaFoldDB" id="A0AA96G7S0"/>
<sequence length="84" mass="8892">MSVIGWIVFGLIVGVVGKLLMPGKDPGGFFATVAIGIIGALFGGMLGRMIGMYGQDDPVGFVMAVIGAILFLWLYRVITRRGDT</sequence>
<keyword evidence="5 7" id="KW-1133">Transmembrane helix</keyword>
<evidence type="ECO:0000256" key="2">
    <source>
        <dbReference type="ARBA" id="ARBA00011006"/>
    </source>
</evidence>
<dbReference type="KEGG" id="nall:PP769_10380"/>
<dbReference type="Proteomes" id="UP001302719">
    <property type="component" value="Chromosome"/>
</dbReference>
<dbReference type="PANTHER" id="PTHR33884">
    <property type="entry name" value="UPF0410 PROTEIN YMGE"/>
    <property type="match status" value="1"/>
</dbReference>
<keyword evidence="4 7" id="KW-0812">Transmembrane</keyword>
<feature type="transmembrane region" description="Helical" evidence="7">
    <location>
        <begin position="59"/>
        <end position="78"/>
    </location>
</feature>
<evidence type="ECO:0000256" key="5">
    <source>
        <dbReference type="ARBA" id="ARBA00022989"/>
    </source>
</evidence>
<dbReference type="Pfam" id="PF04226">
    <property type="entry name" value="Transgly_assoc"/>
    <property type="match status" value="1"/>
</dbReference>
<protein>
    <submittedName>
        <fullName evidence="8">GlsB/YeaQ/YmgE family stress response membrane protein</fullName>
    </submittedName>
</protein>
<dbReference type="PANTHER" id="PTHR33884:SF3">
    <property type="entry name" value="UPF0410 PROTEIN YMGE"/>
    <property type="match status" value="1"/>
</dbReference>
<accession>A0AA96G7S0</accession>
<dbReference type="Gene3D" id="1.10.3470.10">
    <property type="entry name" value="ABC transporter involved in vitamin B12 uptake, BtuC"/>
    <property type="match status" value="1"/>
</dbReference>
<name>A0AA96G7S0_9BACT</name>
<comment type="subcellular location">
    <subcellularLocation>
        <location evidence="1">Cell membrane</location>
        <topology evidence="1">Multi-pass membrane protein</topology>
    </subcellularLocation>
</comment>
<evidence type="ECO:0000313" key="8">
    <source>
        <dbReference type="EMBL" id="WNM56391.1"/>
    </source>
</evidence>
<keyword evidence="6 7" id="KW-0472">Membrane</keyword>
<evidence type="ECO:0000256" key="7">
    <source>
        <dbReference type="SAM" id="Phobius"/>
    </source>
</evidence>
<dbReference type="InterPro" id="IPR037294">
    <property type="entry name" value="ABC_BtuC-like"/>
</dbReference>